<feature type="domain" description="POTRA" evidence="3">
    <location>
        <begin position="38"/>
        <end position="110"/>
    </location>
</feature>
<comment type="subcellular location">
    <subcellularLocation>
        <location evidence="1">Membrane</location>
    </subcellularLocation>
</comment>
<evidence type="ECO:0000259" key="3">
    <source>
        <dbReference type="PROSITE" id="PS51779"/>
    </source>
</evidence>
<sequence length="229" mass="26283">MKKKGGRIFTALLISSWFGFMALAGFFIPSFVSQLSLFRVKEVVVEGIDRIDVSLIRETIEELEIDPLFLDEEELLSLLSVRSQGRVKRVFISKDLGLGGISLRVRVVEREPVARVSFGGGRFLIDAEGVLFKPLEGDPTDLPLITTYDIDLLQEHFPRFYTLILSFRFPVERIYVKKDRVIVKMNGKTVTLPPLDTLPDAVSDRIKMIYNLQEEKVDLRYDRFILVRN</sequence>
<proteinExistence type="predicted"/>
<comment type="caution">
    <text evidence="4">The sequence shown here is derived from an EMBL/GenBank/DDBJ whole genome shotgun (WGS) entry which is preliminary data.</text>
</comment>
<gene>
    <name evidence="4" type="ORF">ENJ61_02610</name>
</gene>
<dbReference type="InterPro" id="IPR034746">
    <property type="entry name" value="POTRA"/>
</dbReference>
<dbReference type="Proteomes" id="UP000885792">
    <property type="component" value="Unassembled WGS sequence"/>
</dbReference>
<dbReference type="EMBL" id="DRNB01000097">
    <property type="protein sequence ID" value="HHJ63776.1"/>
    <property type="molecule type" value="Genomic_DNA"/>
</dbReference>
<organism evidence="4">
    <name type="scientific">Aquifex aeolicus</name>
    <dbReference type="NCBI Taxonomy" id="63363"/>
    <lineage>
        <taxon>Bacteria</taxon>
        <taxon>Pseudomonadati</taxon>
        <taxon>Aquificota</taxon>
        <taxon>Aquificia</taxon>
        <taxon>Aquificales</taxon>
        <taxon>Aquificaceae</taxon>
        <taxon>Aquifex</taxon>
    </lineage>
</organism>
<dbReference type="GO" id="GO:0016020">
    <property type="term" value="C:membrane"/>
    <property type="evidence" value="ECO:0007669"/>
    <property type="project" value="UniProtKB-SubCell"/>
</dbReference>
<reference evidence="4" key="1">
    <citation type="journal article" date="2020" name="mSystems">
        <title>Genome- and Community-Level Interaction Insights into Carbon Utilization and Element Cycling Functions of Hydrothermarchaeota in Hydrothermal Sediment.</title>
        <authorList>
            <person name="Zhou Z."/>
            <person name="Liu Y."/>
            <person name="Xu W."/>
            <person name="Pan J."/>
            <person name="Luo Z.H."/>
            <person name="Li M."/>
        </authorList>
    </citation>
    <scope>NUCLEOTIDE SEQUENCE [LARGE SCALE GENOMIC DNA]</scope>
    <source>
        <strain evidence="4">HyVt-501</strain>
    </source>
</reference>
<dbReference type="PROSITE" id="PS51779">
    <property type="entry name" value="POTRA"/>
    <property type="match status" value="1"/>
</dbReference>
<dbReference type="AlphaFoldDB" id="A0A7C5PZ19"/>
<protein>
    <recommendedName>
        <fullName evidence="3">POTRA domain-containing protein</fullName>
    </recommendedName>
</protein>
<keyword evidence="2" id="KW-0472">Membrane</keyword>
<evidence type="ECO:0000256" key="2">
    <source>
        <dbReference type="ARBA" id="ARBA00023136"/>
    </source>
</evidence>
<name>A0A7C5PZ19_AQUAO</name>
<accession>A0A7C5PZ19</accession>
<evidence type="ECO:0000256" key="1">
    <source>
        <dbReference type="ARBA" id="ARBA00004370"/>
    </source>
</evidence>
<evidence type="ECO:0000313" key="4">
    <source>
        <dbReference type="EMBL" id="HHJ63776.1"/>
    </source>
</evidence>